<dbReference type="Pfam" id="PF00613">
    <property type="entry name" value="PI3Ka"/>
    <property type="match status" value="1"/>
</dbReference>
<dbReference type="Gene3D" id="1.10.1070.11">
    <property type="entry name" value="Phosphatidylinositol 3-/4-kinase, catalytic domain"/>
    <property type="match status" value="1"/>
</dbReference>
<dbReference type="PROSITE" id="PS50004">
    <property type="entry name" value="C2"/>
    <property type="match status" value="1"/>
</dbReference>
<dbReference type="AlphaFoldDB" id="L5KKX9"/>
<dbReference type="SMART" id="SM00146">
    <property type="entry name" value="PI3Kc"/>
    <property type="match status" value="1"/>
</dbReference>
<dbReference type="GO" id="GO:0005886">
    <property type="term" value="C:plasma membrane"/>
    <property type="evidence" value="ECO:0007669"/>
    <property type="project" value="TreeGrafter"/>
</dbReference>
<dbReference type="SUPFAM" id="SSF56112">
    <property type="entry name" value="Protein kinase-like (PK-like)"/>
    <property type="match status" value="1"/>
</dbReference>
<reference evidence="8" key="1">
    <citation type="journal article" date="2013" name="Science">
        <title>Comparative analysis of bat genomes provides insight into the evolution of flight and immunity.</title>
        <authorList>
            <person name="Zhang G."/>
            <person name="Cowled C."/>
            <person name="Shi Z."/>
            <person name="Huang Z."/>
            <person name="Bishop-Lilly K.A."/>
            <person name="Fang X."/>
            <person name="Wynne J.W."/>
            <person name="Xiong Z."/>
            <person name="Baker M.L."/>
            <person name="Zhao W."/>
            <person name="Tachedjian M."/>
            <person name="Zhu Y."/>
            <person name="Zhou P."/>
            <person name="Jiang X."/>
            <person name="Ng J."/>
            <person name="Yang L."/>
            <person name="Wu L."/>
            <person name="Xiao J."/>
            <person name="Feng Y."/>
            <person name="Chen Y."/>
            <person name="Sun X."/>
            <person name="Zhang Y."/>
            <person name="Marsh G.A."/>
            <person name="Crameri G."/>
            <person name="Broder C.C."/>
            <person name="Frey K.G."/>
            <person name="Wang L.F."/>
            <person name="Wang J."/>
        </authorList>
    </citation>
    <scope>NUCLEOTIDE SEQUENCE [LARGE SCALE GENOMIC DNA]</scope>
</reference>
<evidence type="ECO:0000259" key="6">
    <source>
        <dbReference type="PROSITE" id="PS51545"/>
    </source>
</evidence>
<dbReference type="GO" id="GO:0016477">
    <property type="term" value="P:cell migration"/>
    <property type="evidence" value="ECO:0007669"/>
    <property type="project" value="TreeGrafter"/>
</dbReference>
<dbReference type="FunFam" id="2.60.40.150:FF:000125">
    <property type="entry name" value="Phosphatidylinositol-4-phosphate 3-kinase catalytic subunit type 2 gamma"/>
    <property type="match status" value="1"/>
</dbReference>
<dbReference type="GO" id="GO:0043491">
    <property type="term" value="P:phosphatidylinositol 3-kinase/protein kinase B signal transduction"/>
    <property type="evidence" value="ECO:0007669"/>
    <property type="project" value="TreeGrafter"/>
</dbReference>
<accession>L5KKX9</accession>
<dbReference type="GO" id="GO:0016303">
    <property type="term" value="F:1-phosphatidylinositol-3-kinase activity"/>
    <property type="evidence" value="ECO:0007669"/>
    <property type="project" value="TreeGrafter"/>
</dbReference>
<gene>
    <name evidence="7" type="ORF">PAL_GLEAN10015653</name>
</gene>
<evidence type="ECO:0000259" key="5">
    <source>
        <dbReference type="PROSITE" id="PS50290"/>
    </source>
</evidence>
<dbReference type="EMBL" id="KB030666">
    <property type="protein sequence ID" value="ELK11977.1"/>
    <property type="molecule type" value="Genomic_DNA"/>
</dbReference>
<protein>
    <submittedName>
        <fullName evidence="7">Phosphatidylinositol-4-phosphate 3-kinase C2 domain-containing gamma polypeptide</fullName>
    </submittedName>
</protein>
<feature type="domain" description="PIK helical" evidence="6">
    <location>
        <begin position="291"/>
        <end position="494"/>
    </location>
</feature>
<dbReference type="InterPro" id="IPR018936">
    <property type="entry name" value="PI3/4_kinase_CS"/>
</dbReference>
<evidence type="ECO:0000259" key="4">
    <source>
        <dbReference type="PROSITE" id="PS50004"/>
    </source>
</evidence>
<dbReference type="STRING" id="9402.L5KKX9"/>
<dbReference type="PROSITE" id="PS00915">
    <property type="entry name" value="PI3_4_KINASE_1"/>
    <property type="match status" value="1"/>
</dbReference>
<name>L5KKX9_PTEAL</name>
<sequence>MAYCWKTDLNPGESDEELHKHQELYSENQPLFPSQVSLGFDQVVDEISNKIPLYQSEIEENAIFVPSAPNRNSKKHSLDATQQISLNEFTSKTSELSHHQVRKTPVIGFRRSVLTNAQNMNKESSCGNPTGKCHGADDYRFNILASSSTGLEKTNSQKELENENHNYHIGFESSFPSIYPSFSTDFMPREENKRSTNINVVEPSLMLFKGSFLPRMSESTWPKNIEQIGSSIQLVEMPQGSNMSLASFCNKVKSDHTLGSHKIFQKDKSVIQLNLQKNREAPGKLSRKKNVNDIIEEVKNICSVLGCVETKQITDAVNELNQILQRKAENFHQNSETSAKGLIEKVTTELSTSIYQLIDVYCSSFYADFHPLNTPDSVSFVNPGLHSHLSFTVYAAHNIPEIWVHSFPDQEIRKVAVQQLDNLLNDELLEYLPQLVQAVKFEWNLESPLVQLLLHRSLQSIQIAHRLYWLLKDAQNEAYFKSWYQKLLAALQFCAGKALSDEFAKEMKLIKILGDIGEKVKSASDPQRQACSYFISNAFPLKITFFNANPMGKNISIIFKVGDDLRQDMLVLQIIQVMDNIWLQEGLDMQMIIYRCLATGKGQGLVQMVPDAVTLAKIHQHSGLIGPLKENTIKKWFSQHNHLRADYEKALKNFFYSCAGWCVVTFILGVCDRHNDNIMLTKSGHMFHIDFGKFLGEKFLDNRPKVQLVISYEDVKLTILVKHMKNIHLPDGSAPSAHVEFYLLPYPSEVRRRKTKSVPKCTDPTYNEIVVYDEVTELQGHVLMLIVKSKNTFVGAINIQLCSVLLNEEKWYPLGNSII</sequence>
<dbReference type="InParanoid" id="L5KKX9"/>
<comment type="similarity">
    <text evidence="1">Belongs to the PI3/PI4-kinase family. Type III PI4K subfamily.</text>
</comment>
<evidence type="ECO:0000256" key="3">
    <source>
        <dbReference type="ARBA" id="ARBA00022777"/>
    </source>
</evidence>
<keyword evidence="8" id="KW-1185">Reference proteome</keyword>
<dbReference type="SMART" id="SM00239">
    <property type="entry name" value="C2"/>
    <property type="match status" value="1"/>
</dbReference>
<feature type="domain" description="C2" evidence="4">
    <location>
        <begin position="702"/>
        <end position="819"/>
    </location>
</feature>
<evidence type="ECO:0000256" key="1">
    <source>
        <dbReference type="ARBA" id="ARBA00006209"/>
    </source>
</evidence>
<proteinExistence type="inferred from homology"/>
<dbReference type="Gene3D" id="3.30.1010.10">
    <property type="entry name" value="Phosphatidylinositol 3-kinase Catalytic Subunit, Chain A, domain 4"/>
    <property type="match status" value="1"/>
</dbReference>
<dbReference type="GO" id="GO:0035005">
    <property type="term" value="F:1-phosphatidylinositol-4-phosphate 3-kinase activity"/>
    <property type="evidence" value="ECO:0007669"/>
    <property type="project" value="TreeGrafter"/>
</dbReference>
<dbReference type="Proteomes" id="UP000010552">
    <property type="component" value="Unassembled WGS sequence"/>
</dbReference>
<dbReference type="GO" id="GO:0005737">
    <property type="term" value="C:cytoplasm"/>
    <property type="evidence" value="ECO:0007669"/>
    <property type="project" value="TreeGrafter"/>
</dbReference>
<dbReference type="SUPFAM" id="SSF48371">
    <property type="entry name" value="ARM repeat"/>
    <property type="match status" value="1"/>
</dbReference>
<dbReference type="InterPro" id="IPR011009">
    <property type="entry name" value="Kinase-like_dom_sf"/>
</dbReference>
<dbReference type="SUPFAM" id="SSF49562">
    <property type="entry name" value="C2 domain (Calcium/lipid-binding domain, CaLB)"/>
    <property type="match status" value="1"/>
</dbReference>
<dbReference type="InterPro" id="IPR000403">
    <property type="entry name" value="PI3/4_kinase_cat_dom"/>
</dbReference>
<dbReference type="InterPro" id="IPR035892">
    <property type="entry name" value="C2_domain_sf"/>
</dbReference>
<dbReference type="PROSITE" id="PS51545">
    <property type="entry name" value="PIK_HELICAL"/>
    <property type="match status" value="1"/>
</dbReference>
<dbReference type="InterPro" id="IPR000008">
    <property type="entry name" value="C2_dom"/>
</dbReference>
<organism evidence="7 8">
    <name type="scientific">Pteropus alecto</name>
    <name type="common">Black flying fox</name>
    <dbReference type="NCBI Taxonomy" id="9402"/>
    <lineage>
        <taxon>Eukaryota</taxon>
        <taxon>Metazoa</taxon>
        <taxon>Chordata</taxon>
        <taxon>Craniata</taxon>
        <taxon>Vertebrata</taxon>
        <taxon>Euteleostomi</taxon>
        <taxon>Mammalia</taxon>
        <taxon>Eutheria</taxon>
        <taxon>Laurasiatheria</taxon>
        <taxon>Chiroptera</taxon>
        <taxon>Yinpterochiroptera</taxon>
        <taxon>Pteropodoidea</taxon>
        <taxon>Pteropodidae</taxon>
        <taxon>Pteropodinae</taxon>
        <taxon>Pteropus</taxon>
    </lineage>
</organism>
<dbReference type="PROSITE" id="PS50290">
    <property type="entry name" value="PI3_4_KINASE_3"/>
    <property type="match status" value="1"/>
</dbReference>
<dbReference type="Gene3D" id="1.25.40.70">
    <property type="entry name" value="Phosphatidylinositol 3-kinase, accessory domain (PIK)"/>
    <property type="match status" value="1"/>
</dbReference>
<evidence type="ECO:0000256" key="2">
    <source>
        <dbReference type="ARBA" id="ARBA00022679"/>
    </source>
</evidence>
<dbReference type="InterPro" id="IPR016024">
    <property type="entry name" value="ARM-type_fold"/>
</dbReference>
<dbReference type="SMART" id="SM00145">
    <property type="entry name" value="PI3Ka"/>
    <property type="match status" value="1"/>
</dbReference>
<dbReference type="GO" id="GO:0048015">
    <property type="term" value="P:phosphatidylinositol-mediated signaling"/>
    <property type="evidence" value="ECO:0007669"/>
    <property type="project" value="TreeGrafter"/>
</dbReference>
<evidence type="ECO:0000313" key="7">
    <source>
        <dbReference type="EMBL" id="ELK11977.1"/>
    </source>
</evidence>
<dbReference type="eggNOG" id="KOG0905">
    <property type="taxonomic scope" value="Eukaryota"/>
</dbReference>
<dbReference type="Pfam" id="PF00168">
    <property type="entry name" value="C2"/>
    <property type="match status" value="1"/>
</dbReference>
<dbReference type="GO" id="GO:0005942">
    <property type="term" value="C:phosphatidylinositol 3-kinase complex"/>
    <property type="evidence" value="ECO:0007669"/>
    <property type="project" value="TreeGrafter"/>
</dbReference>
<dbReference type="PANTHER" id="PTHR10048:SF29">
    <property type="entry name" value="PHOSPHATIDYLINOSITOL 3-KINASE C2 DOMAIN-CONTAINING SUBUNIT GAMMA"/>
    <property type="match status" value="1"/>
</dbReference>
<feature type="domain" description="PI3K/PI4K catalytic" evidence="5">
    <location>
        <begin position="527"/>
        <end position="818"/>
    </location>
</feature>
<dbReference type="InterPro" id="IPR001263">
    <property type="entry name" value="PI3K_accessory_dom"/>
</dbReference>
<dbReference type="InterPro" id="IPR036940">
    <property type="entry name" value="PI3/4_kinase_cat_sf"/>
</dbReference>
<dbReference type="InterPro" id="IPR042236">
    <property type="entry name" value="PI3K_accessory_sf"/>
</dbReference>
<dbReference type="InterPro" id="IPR015433">
    <property type="entry name" value="PI3/4_kinase"/>
</dbReference>
<dbReference type="FunCoup" id="L5KKX9">
    <property type="interactions" value="17"/>
</dbReference>
<keyword evidence="3 7" id="KW-0418">Kinase</keyword>
<evidence type="ECO:0000313" key="8">
    <source>
        <dbReference type="Proteomes" id="UP000010552"/>
    </source>
</evidence>
<keyword evidence="2" id="KW-0808">Transferase</keyword>
<dbReference type="PANTHER" id="PTHR10048">
    <property type="entry name" value="PHOSPHATIDYLINOSITOL KINASE"/>
    <property type="match status" value="1"/>
</dbReference>
<dbReference type="Pfam" id="PF00454">
    <property type="entry name" value="PI3_PI4_kinase"/>
    <property type="match status" value="1"/>
</dbReference>
<dbReference type="PROSITE" id="PS00916">
    <property type="entry name" value="PI3_4_KINASE_2"/>
    <property type="match status" value="1"/>
</dbReference>